<gene>
    <name evidence="1" type="ORF">HNAJ_LOCUS5464</name>
</gene>
<reference evidence="1 2" key="2">
    <citation type="submission" date="2018-11" db="EMBL/GenBank/DDBJ databases">
        <authorList>
            <consortium name="Pathogen Informatics"/>
        </authorList>
    </citation>
    <scope>NUCLEOTIDE SEQUENCE [LARGE SCALE GENOMIC DNA]</scope>
</reference>
<dbReference type="STRING" id="102285.A0A0R3TEH6"/>
<accession>A0A0R3TEH6</accession>
<evidence type="ECO:0000313" key="1">
    <source>
        <dbReference type="EMBL" id="VDO01324.1"/>
    </source>
</evidence>
<dbReference type="OrthoDB" id="191686at2759"/>
<dbReference type="Proteomes" id="UP000278807">
    <property type="component" value="Unassembled WGS sequence"/>
</dbReference>
<dbReference type="SUPFAM" id="SSF47473">
    <property type="entry name" value="EF-hand"/>
    <property type="match status" value="1"/>
</dbReference>
<keyword evidence="2" id="KW-1185">Reference proteome</keyword>
<name>A0A0R3TEH6_RODNA</name>
<evidence type="ECO:0000313" key="3">
    <source>
        <dbReference type="WBParaSite" id="HNAJ_0000546501-mRNA-1"/>
    </source>
</evidence>
<organism evidence="3">
    <name type="scientific">Rodentolepis nana</name>
    <name type="common">Dwarf tapeworm</name>
    <name type="synonym">Hymenolepis nana</name>
    <dbReference type="NCBI Taxonomy" id="102285"/>
    <lineage>
        <taxon>Eukaryota</taxon>
        <taxon>Metazoa</taxon>
        <taxon>Spiralia</taxon>
        <taxon>Lophotrochozoa</taxon>
        <taxon>Platyhelminthes</taxon>
        <taxon>Cestoda</taxon>
        <taxon>Eucestoda</taxon>
        <taxon>Cyclophyllidea</taxon>
        <taxon>Hymenolepididae</taxon>
        <taxon>Rodentolepis</taxon>
    </lineage>
</organism>
<dbReference type="AlphaFoldDB" id="A0A0R3TEH6"/>
<proteinExistence type="predicted"/>
<reference evidence="3" key="1">
    <citation type="submission" date="2017-02" db="UniProtKB">
        <authorList>
            <consortium name="WormBaseParasite"/>
        </authorList>
    </citation>
    <scope>IDENTIFICATION</scope>
</reference>
<dbReference type="WBParaSite" id="HNAJ_0000546501-mRNA-1">
    <property type="protein sequence ID" value="HNAJ_0000546501-mRNA-1"/>
    <property type="gene ID" value="HNAJ_0000546501"/>
</dbReference>
<evidence type="ECO:0000313" key="2">
    <source>
        <dbReference type="Proteomes" id="UP000278807"/>
    </source>
</evidence>
<dbReference type="Gene3D" id="1.10.238.10">
    <property type="entry name" value="EF-hand"/>
    <property type="match status" value="1"/>
</dbReference>
<dbReference type="InterPro" id="IPR011992">
    <property type="entry name" value="EF-hand-dom_pair"/>
</dbReference>
<sequence length="296" mass="34287">MNDGRRKGSFRDKESFGPRMRKCSSISVCTKDKSINYVVPSVFALPSEDYFRIRRNLRVKNLVQTVDRVNLYAPKLTKAEHKFPSSVRRVMTSLIPQLRRHPKNHFNSKELALLLQVYYTITEYRVRHMTQAEFDDFLRGTLGITNYHVLSGLKRISAQSNHPYLGKELSGVSPTNFLIMLSIYLRGSLEERAEMAFEIMDIDRDGLLKKDYEFPRLLSGSFKVSIAAIYPEIDPDQPIRDSIKYLEKVFNLYYDRGVDLKSFKEVALQQPWIIDSLLPVTCQDVNKLSLLYSLSV</sequence>
<protein>
    <submittedName>
        <fullName evidence="3">EF-hand domain-containing protein</fullName>
    </submittedName>
</protein>
<dbReference type="EMBL" id="UZAE01004697">
    <property type="protein sequence ID" value="VDO01324.1"/>
    <property type="molecule type" value="Genomic_DNA"/>
</dbReference>